<evidence type="ECO:0000313" key="3">
    <source>
        <dbReference type="Proteomes" id="UP000636800"/>
    </source>
</evidence>
<sequence length="321" mass="34647">MALVSSAASPNPRRPKAFAVRSFPPLCGPLAASSPDNGSCLRNGNRESSSVADGNSPADPTSCNPATSLCGHVFKRPIVFAIRNFPKGCGPCVPAMPKPSDTKPALSEFSNGIPGHKRIELLPSDENGELSKKARLSTVRTFPDSCGPDGSETKAEAPNDFTKIMGEVSKGGKFFVSATKNEIGDKVGFADNAKEVSKRGRVSTVRNFPNDCKPGFSEANNAVEVKKEFLDNVSKVPKERHKLSRAQAKGAEFNSKRSLIPNRMEDCVTHGDIQLEERGDRLIILALMAAPHCPWRQGKRKNSSSVQPKEKKPRIKEKGNP</sequence>
<proteinExistence type="predicted"/>
<accession>A0A835VJX5</accession>
<protein>
    <submittedName>
        <fullName evidence="2">Uncharacterized protein</fullName>
    </submittedName>
</protein>
<dbReference type="OrthoDB" id="190846at2759"/>
<reference evidence="2 3" key="1">
    <citation type="journal article" date="2020" name="Nat. Food">
        <title>A phased Vanilla planifolia genome enables genetic improvement of flavour and production.</title>
        <authorList>
            <person name="Hasing T."/>
            <person name="Tang H."/>
            <person name="Brym M."/>
            <person name="Khazi F."/>
            <person name="Huang T."/>
            <person name="Chambers A.H."/>
        </authorList>
    </citation>
    <scope>NUCLEOTIDE SEQUENCE [LARGE SCALE GENOMIC DNA]</scope>
    <source>
        <tissue evidence="2">Leaf</tissue>
    </source>
</reference>
<dbReference type="AlphaFoldDB" id="A0A835VJX5"/>
<comment type="caution">
    <text evidence="2">The sequence shown here is derived from an EMBL/GenBank/DDBJ whole genome shotgun (WGS) entry which is preliminary data.</text>
</comment>
<gene>
    <name evidence="2" type="ORF">HPP92_003962</name>
</gene>
<dbReference type="EMBL" id="JADCNL010000001">
    <property type="protein sequence ID" value="KAG0499271.1"/>
    <property type="molecule type" value="Genomic_DNA"/>
</dbReference>
<feature type="region of interest" description="Disordered" evidence="1">
    <location>
        <begin position="33"/>
        <end position="62"/>
    </location>
</feature>
<keyword evidence="3" id="KW-1185">Reference proteome</keyword>
<feature type="compositionally biased region" description="Polar residues" evidence="1">
    <location>
        <begin position="34"/>
        <end position="62"/>
    </location>
</feature>
<evidence type="ECO:0000256" key="1">
    <source>
        <dbReference type="SAM" id="MobiDB-lite"/>
    </source>
</evidence>
<dbReference type="Proteomes" id="UP000636800">
    <property type="component" value="Chromosome 1"/>
</dbReference>
<organism evidence="2 3">
    <name type="scientific">Vanilla planifolia</name>
    <name type="common">Vanilla</name>
    <dbReference type="NCBI Taxonomy" id="51239"/>
    <lineage>
        <taxon>Eukaryota</taxon>
        <taxon>Viridiplantae</taxon>
        <taxon>Streptophyta</taxon>
        <taxon>Embryophyta</taxon>
        <taxon>Tracheophyta</taxon>
        <taxon>Spermatophyta</taxon>
        <taxon>Magnoliopsida</taxon>
        <taxon>Liliopsida</taxon>
        <taxon>Asparagales</taxon>
        <taxon>Orchidaceae</taxon>
        <taxon>Vanilloideae</taxon>
        <taxon>Vanilleae</taxon>
        <taxon>Vanilla</taxon>
    </lineage>
</organism>
<evidence type="ECO:0000313" key="2">
    <source>
        <dbReference type="EMBL" id="KAG0499271.1"/>
    </source>
</evidence>
<name>A0A835VJX5_VANPL</name>
<feature type="region of interest" description="Disordered" evidence="1">
    <location>
        <begin position="294"/>
        <end position="321"/>
    </location>
</feature>